<reference evidence="4" key="1">
    <citation type="submission" date="2012-12" db="EMBL/GenBank/DDBJ databases">
        <authorList>
            <person name="Hellsten U."/>
            <person name="Grimwood J."/>
            <person name="Chapman J.A."/>
            <person name="Shapiro H."/>
            <person name="Aerts A."/>
            <person name="Otillar R.P."/>
            <person name="Terry A.Y."/>
            <person name="Boore J.L."/>
            <person name="Simakov O."/>
            <person name="Marletaz F."/>
            <person name="Cho S.-J."/>
            <person name="Edsinger-Gonzales E."/>
            <person name="Havlak P."/>
            <person name="Kuo D.-H."/>
            <person name="Larsson T."/>
            <person name="Lv J."/>
            <person name="Arendt D."/>
            <person name="Savage R."/>
            <person name="Osoegawa K."/>
            <person name="de Jong P."/>
            <person name="Lindberg D.R."/>
            <person name="Seaver E.C."/>
            <person name="Weisblat D.A."/>
            <person name="Putnam N.H."/>
            <person name="Grigoriev I.V."/>
            <person name="Rokhsar D.S."/>
        </authorList>
    </citation>
    <scope>NUCLEOTIDE SEQUENCE</scope>
    <source>
        <strain evidence="4">I ESC-2004</strain>
    </source>
</reference>
<evidence type="ECO:0000313" key="2">
    <source>
        <dbReference type="EMBL" id="ELT97401.1"/>
    </source>
</evidence>
<dbReference type="HOGENOM" id="CLU_2405057_0_0_1"/>
<reference evidence="2 4" key="2">
    <citation type="journal article" date="2013" name="Nature">
        <title>Insights into bilaterian evolution from three spiralian genomes.</title>
        <authorList>
            <person name="Simakov O."/>
            <person name="Marletaz F."/>
            <person name="Cho S.J."/>
            <person name="Edsinger-Gonzales E."/>
            <person name="Havlak P."/>
            <person name="Hellsten U."/>
            <person name="Kuo D.H."/>
            <person name="Larsson T."/>
            <person name="Lv J."/>
            <person name="Arendt D."/>
            <person name="Savage R."/>
            <person name="Osoegawa K."/>
            <person name="de Jong P."/>
            <person name="Grimwood J."/>
            <person name="Chapman J.A."/>
            <person name="Shapiro H."/>
            <person name="Aerts A."/>
            <person name="Otillar R.P."/>
            <person name="Terry A.Y."/>
            <person name="Boore J.L."/>
            <person name="Grigoriev I.V."/>
            <person name="Lindberg D.R."/>
            <person name="Seaver E.C."/>
            <person name="Weisblat D.A."/>
            <person name="Putnam N.H."/>
            <person name="Rokhsar D.S."/>
        </authorList>
    </citation>
    <scope>NUCLEOTIDE SEQUENCE</scope>
    <source>
        <strain evidence="2 4">I ESC-2004</strain>
    </source>
</reference>
<evidence type="ECO:0000313" key="3">
    <source>
        <dbReference type="EnsemblMetazoa" id="CapteP40812"/>
    </source>
</evidence>
<accession>R7U184</accession>
<evidence type="ECO:0000313" key="4">
    <source>
        <dbReference type="Proteomes" id="UP000014760"/>
    </source>
</evidence>
<dbReference type="EMBL" id="AMQN01010912">
    <property type="status" value="NOT_ANNOTATED_CDS"/>
    <property type="molecule type" value="Genomic_DNA"/>
</dbReference>
<feature type="non-terminal residue" evidence="2">
    <location>
        <position position="1"/>
    </location>
</feature>
<feature type="compositionally biased region" description="Gly residues" evidence="1">
    <location>
        <begin position="1"/>
        <end position="13"/>
    </location>
</feature>
<dbReference type="EnsemblMetazoa" id="CapteT40812">
    <property type="protein sequence ID" value="CapteP40812"/>
    <property type="gene ID" value="CapteG40812"/>
</dbReference>
<dbReference type="EMBL" id="KB308566">
    <property type="protein sequence ID" value="ELT97401.1"/>
    <property type="molecule type" value="Genomic_DNA"/>
</dbReference>
<keyword evidence="4" id="KW-1185">Reference proteome</keyword>
<gene>
    <name evidence="2" type="ORF">CAPTEDRAFT_40812</name>
</gene>
<feature type="non-terminal residue" evidence="2">
    <location>
        <position position="75"/>
    </location>
</feature>
<dbReference type="Proteomes" id="UP000014760">
    <property type="component" value="Unassembled WGS sequence"/>
</dbReference>
<feature type="region of interest" description="Disordered" evidence="1">
    <location>
        <begin position="1"/>
        <end position="23"/>
    </location>
</feature>
<evidence type="ECO:0000256" key="1">
    <source>
        <dbReference type="SAM" id="MobiDB-lite"/>
    </source>
</evidence>
<dbReference type="OrthoDB" id="48509at2759"/>
<name>R7U184_CAPTE</name>
<dbReference type="AlphaFoldDB" id="R7U184"/>
<organism evidence="2">
    <name type="scientific">Capitella teleta</name>
    <name type="common">Polychaete worm</name>
    <dbReference type="NCBI Taxonomy" id="283909"/>
    <lineage>
        <taxon>Eukaryota</taxon>
        <taxon>Metazoa</taxon>
        <taxon>Spiralia</taxon>
        <taxon>Lophotrochozoa</taxon>
        <taxon>Annelida</taxon>
        <taxon>Polychaeta</taxon>
        <taxon>Sedentaria</taxon>
        <taxon>Scolecida</taxon>
        <taxon>Capitellidae</taxon>
        <taxon>Capitella</taxon>
    </lineage>
</organism>
<sequence length="75" mass="7950">LRALSDGGGGGSSSSGMSSGGAKYKLAEHRYGREEMLALLCYSKETPSEILEIPPIAVEKSQKPLALIPLSEEEQ</sequence>
<proteinExistence type="predicted"/>
<reference evidence="3" key="3">
    <citation type="submission" date="2015-06" db="UniProtKB">
        <authorList>
            <consortium name="EnsemblMetazoa"/>
        </authorList>
    </citation>
    <scope>IDENTIFICATION</scope>
</reference>
<dbReference type="OMA" id="KEHPIYS"/>
<protein>
    <submittedName>
        <fullName evidence="2 3">Uncharacterized protein</fullName>
    </submittedName>
</protein>